<dbReference type="GO" id="GO:0005737">
    <property type="term" value="C:cytoplasm"/>
    <property type="evidence" value="ECO:0007669"/>
    <property type="project" value="UniProtKB-SubCell"/>
</dbReference>
<dbReference type="InterPro" id="IPR036047">
    <property type="entry name" value="F-box-like_dom_sf"/>
</dbReference>
<proteinExistence type="predicted"/>
<dbReference type="OrthoDB" id="2117972at2759"/>
<feature type="region of interest" description="Disordered" evidence="8">
    <location>
        <begin position="1"/>
        <end position="62"/>
    </location>
</feature>
<evidence type="ECO:0000256" key="6">
    <source>
        <dbReference type="ARBA" id="ARBA00022803"/>
    </source>
</evidence>
<dbReference type="PANTHER" id="PTHR12874">
    <property type="entry name" value="F-BOX ONLY PROTEIN 48-RELATED"/>
    <property type="match status" value="1"/>
</dbReference>
<keyword evidence="5" id="KW-0833">Ubl conjugation pathway</keyword>
<evidence type="ECO:0000259" key="10">
    <source>
        <dbReference type="Pfam" id="PF19270"/>
    </source>
</evidence>
<dbReference type="SUPFAM" id="SSF81383">
    <property type="entry name" value="F-box domain"/>
    <property type="match status" value="1"/>
</dbReference>
<dbReference type="EMBL" id="OV725082">
    <property type="protein sequence ID" value="CAH1406716.1"/>
    <property type="molecule type" value="Genomic_DNA"/>
</dbReference>
<evidence type="ECO:0000256" key="3">
    <source>
        <dbReference type="ARBA" id="ARBA00019775"/>
    </source>
</evidence>
<dbReference type="InterPro" id="IPR019734">
    <property type="entry name" value="TPR_rpt"/>
</dbReference>
<feature type="domain" description="F-box protein Hrt3/FBXO9 C-terminal" evidence="10">
    <location>
        <begin position="241"/>
        <end position="343"/>
    </location>
</feature>
<keyword evidence="4" id="KW-0963">Cytoplasm</keyword>
<dbReference type="GO" id="GO:0031146">
    <property type="term" value="P:SCF-dependent proteasomal ubiquitin-dependent protein catabolic process"/>
    <property type="evidence" value="ECO:0007669"/>
    <property type="project" value="TreeGrafter"/>
</dbReference>
<gene>
    <name evidence="11" type="ORF">NEZAVI_LOCUS14594</name>
</gene>
<evidence type="ECO:0000256" key="5">
    <source>
        <dbReference type="ARBA" id="ARBA00022786"/>
    </source>
</evidence>
<dbReference type="InterPro" id="IPR045464">
    <property type="entry name" value="Hrt3/FBXO9_C"/>
</dbReference>
<evidence type="ECO:0000256" key="4">
    <source>
        <dbReference type="ARBA" id="ARBA00022490"/>
    </source>
</evidence>
<feature type="compositionally biased region" description="Gly residues" evidence="8">
    <location>
        <begin position="1"/>
        <end position="12"/>
    </location>
</feature>
<feature type="compositionally biased region" description="Acidic residues" evidence="8">
    <location>
        <begin position="13"/>
        <end position="22"/>
    </location>
</feature>
<accession>A0A9P0HSP9</accession>
<dbReference type="Pfam" id="PF19270">
    <property type="entry name" value="FBO_C"/>
    <property type="match status" value="1"/>
</dbReference>
<evidence type="ECO:0000313" key="11">
    <source>
        <dbReference type="EMBL" id="CAH1406716.1"/>
    </source>
</evidence>
<protein>
    <recommendedName>
        <fullName evidence="3">F-box only protein 9</fullName>
    </recommendedName>
</protein>
<evidence type="ECO:0000256" key="8">
    <source>
        <dbReference type="SAM" id="MobiDB-lite"/>
    </source>
</evidence>
<dbReference type="PROSITE" id="PS50005">
    <property type="entry name" value="TPR"/>
    <property type="match status" value="1"/>
</dbReference>
<dbReference type="AlphaFoldDB" id="A0A9P0HSP9"/>
<dbReference type="CDD" id="cd22089">
    <property type="entry name" value="F-box_FBXO9"/>
    <property type="match status" value="1"/>
</dbReference>
<evidence type="ECO:0000256" key="2">
    <source>
        <dbReference type="ARBA" id="ARBA00004906"/>
    </source>
</evidence>
<keyword evidence="6 7" id="KW-0802">TPR repeat</keyword>
<comment type="pathway">
    <text evidence="2">Protein modification; protein ubiquitination.</text>
</comment>
<evidence type="ECO:0000256" key="1">
    <source>
        <dbReference type="ARBA" id="ARBA00004496"/>
    </source>
</evidence>
<name>A0A9P0HSP9_NEZVI</name>
<dbReference type="Pfam" id="PF12937">
    <property type="entry name" value="F-box-like"/>
    <property type="match status" value="1"/>
</dbReference>
<evidence type="ECO:0000259" key="9">
    <source>
        <dbReference type="Pfam" id="PF12937"/>
    </source>
</evidence>
<dbReference type="PANTHER" id="PTHR12874:SF29">
    <property type="entry name" value="F-BOX ONLY PROTEIN 9"/>
    <property type="match status" value="1"/>
</dbReference>
<dbReference type="InterPro" id="IPR001810">
    <property type="entry name" value="F-box_dom"/>
</dbReference>
<evidence type="ECO:0000256" key="7">
    <source>
        <dbReference type="PROSITE-ProRule" id="PRU00339"/>
    </source>
</evidence>
<comment type="subcellular location">
    <subcellularLocation>
        <location evidence="1">Cytoplasm</location>
    </subcellularLocation>
</comment>
<dbReference type="Gene3D" id="1.20.1280.50">
    <property type="match status" value="1"/>
</dbReference>
<dbReference type="GO" id="GO:0019005">
    <property type="term" value="C:SCF ubiquitin ligase complex"/>
    <property type="evidence" value="ECO:0007669"/>
    <property type="project" value="TreeGrafter"/>
</dbReference>
<dbReference type="FunFam" id="1.20.1280.50:FF:000012">
    <property type="entry name" value="F-box only protein 9"/>
    <property type="match status" value="1"/>
</dbReference>
<feature type="compositionally biased region" description="Basic and acidic residues" evidence="8">
    <location>
        <begin position="36"/>
        <end position="50"/>
    </location>
</feature>
<feature type="domain" description="F-box" evidence="9">
    <location>
        <begin position="176"/>
        <end position="224"/>
    </location>
</feature>
<keyword evidence="12" id="KW-1185">Reference proteome</keyword>
<dbReference type="Proteomes" id="UP001152798">
    <property type="component" value="Chromosome 6"/>
</dbReference>
<sequence>MDRASGHGGEGPGEAESEEQDESSSRLRTGTSNALEEFRNEWRRELEKSPKHSNNVKTVIPDPIPNNIEDKAKTFFQMGIEYENKGKLYEAIQFYRRAVQLVPDIELRMFEQSTPHSEVTSEDEGHDDSDGSEIEEEEVAYEPGSDLLAHLLFVSHKVKKIQLCSALHPTNMTHLSALPMEIFLYILRWVVSKDLDLRSLEMCSRVCRGFYICARDQEIWRIACTRIWGVKCGGVGSLYLSWREMFIHRPRLCFEGCYISKTTYIRHGENSFQDQFYKPWHLVEYFRYLRFFPDGRVLSLTTAEEPVSSVGLLKTRTPLPRHPPVFVGYYRLVDKTVSIVLMPGPDKYKNRCNSNNQSPTFHMELEIATYKKRLHGQLVWRGYSIFTRRNGVEINTDFDLPSARYPPFWFSRVKSYLSETNHPLCK</sequence>
<dbReference type="PROSITE" id="PS50293">
    <property type="entry name" value="TPR_REGION"/>
    <property type="match status" value="1"/>
</dbReference>
<feature type="compositionally biased region" description="Acidic residues" evidence="8">
    <location>
        <begin position="120"/>
        <end position="136"/>
    </location>
</feature>
<feature type="region of interest" description="Disordered" evidence="8">
    <location>
        <begin position="113"/>
        <end position="136"/>
    </location>
</feature>
<dbReference type="SMART" id="SM00028">
    <property type="entry name" value="TPR"/>
    <property type="match status" value="1"/>
</dbReference>
<evidence type="ECO:0000313" key="12">
    <source>
        <dbReference type="Proteomes" id="UP001152798"/>
    </source>
</evidence>
<reference evidence="11" key="1">
    <citation type="submission" date="2022-01" db="EMBL/GenBank/DDBJ databases">
        <authorList>
            <person name="King R."/>
        </authorList>
    </citation>
    <scope>NUCLEOTIDE SEQUENCE</scope>
</reference>
<organism evidence="11 12">
    <name type="scientific">Nezara viridula</name>
    <name type="common">Southern green stink bug</name>
    <name type="synonym">Cimex viridulus</name>
    <dbReference type="NCBI Taxonomy" id="85310"/>
    <lineage>
        <taxon>Eukaryota</taxon>
        <taxon>Metazoa</taxon>
        <taxon>Ecdysozoa</taxon>
        <taxon>Arthropoda</taxon>
        <taxon>Hexapoda</taxon>
        <taxon>Insecta</taxon>
        <taxon>Pterygota</taxon>
        <taxon>Neoptera</taxon>
        <taxon>Paraneoptera</taxon>
        <taxon>Hemiptera</taxon>
        <taxon>Heteroptera</taxon>
        <taxon>Panheteroptera</taxon>
        <taxon>Pentatomomorpha</taxon>
        <taxon>Pentatomoidea</taxon>
        <taxon>Pentatomidae</taxon>
        <taxon>Pentatominae</taxon>
        <taxon>Nezara</taxon>
    </lineage>
</organism>
<feature type="repeat" description="TPR" evidence="7">
    <location>
        <begin position="72"/>
        <end position="105"/>
    </location>
</feature>